<name>A0A8S5MBW0_9CAUD</name>
<organism evidence="1">
    <name type="scientific">Podoviridae sp. ct53O25</name>
    <dbReference type="NCBI Taxonomy" id="2826539"/>
    <lineage>
        <taxon>Viruses</taxon>
        <taxon>Duplodnaviria</taxon>
        <taxon>Heunggongvirae</taxon>
        <taxon>Uroviricota</taxon>
        <taxon>Caudoviricetes</taxon>
    </lineage>
</organism>
<dbReference type="EMBL" id="BK014869">
    <property type="protein sequence ID" value="DAD79656.1"/>
    <property type="molecule type" value="Genomic_DNA"/>
</dbReference>
<protein>
    <submittedName>
        <fullName evidence="1">Uncharacterized protein</fullName>
    </submittedName>
</protein>
<reference evidence="1" key="1">
    <citation type="journal article" date="2021" name="Proc. Natl. Acad. Sci. U.S.A.">
        <title>A Catalog of Tens of Thousands of Viruses from Human Metagenomes Reveals Hidden Associations with Chronic Diseases.</title>
        <authorList>
            <person name="Tisza M.J."/>
            <person name="Buck C.B."/>
        </authorList>
    </citation>
    <scope>NUCLEOTIDE SEQUENCE</scope>
    <source>
        <strain evidence="1">Ct53O25</strain>
    </source>
</reference>
<accession>A0A8S5MBW0</accession>
<sequence>MFIRGQNFRHKDGKTLQLSIHTVRDKFVLFLTVIKDNTDGAVRTTLIKEVHEKLVSCNKAYNFLAAKLDEIYRVFGNEL</sequence>
<evidence type="ECO:0000313" key="1">
    <source>
        <dbReference type="EMBL" id="DAD79656.1"/>
    </source>
</evidence>
<proteinExistence type="predicted"/>